<dbReference type="RefSeq" id="WP_075870725.1">
    <property type="nucleotide sequence ID" value="NZ_CALYQA010000003.1"/>
</dbReference>
<sequence>MSETSKVDKKPEMTAAEQAIVDIFGQKLGDFPGNSEVMSTRDSVIEQFKRVGIPSRKREYWHYTDLRTLLKTIPNFSDEGDGLSRDPLLPKDSVFAIFNGKTLAAPEVDSVTVKRVADELANEHFTLKPDISDDDFVGQVNTAFVSDGWLLEVADGAKIPDPIELQMINPGGQAHAYSQIKVGNNSSVTFIERQLGGEKSTFVTSVQDLKIGEGADVTWIIIRDRGFDATQFSKFLANLDKKAKLTLYIVNVASELNRQEIDIEMPGEGGNFQLRTINLLAGASHSDVTMFVRHIGEDTVSTEIVRNVVTDSARGAFQGMIKVSREAQKTDARMTCNSLILSNDAEFDSKPELEIFADDVACGHGSTVAEIDHEQLFYLMARGIEESVARGLLVKAFVSQLIDDVENDQMKDIIVALINQWLEKHL</sequence>
<comment type="caution">
    <text evidence="2">The sequence shown here is derived from an EMBL/GenBank/DDBJ whole genome shotgun (WGS) entry which is preliminary data.</text>
</comment>
<name>A0A1R0F7F5_9HYPH</name>
<proteinExistence type="predicted"/>
<dbReference type="InterPro" id="IPR000825">
    <property type="entry name" value="SUF_FeS_clus_asmbl_SufBD_core"/>
</dbReference>
<reference evidence="2 3" key="1">
    <citation type="submission" date="2016-12" db="EMBL/GenBank/DDBJ databases">
        <title>Comparative genomics of Bartonella apis.</title>
        <authorList>
            <person name="Engel P."/>
        </authorList>
    </citation>
    <scope>NUCLEOTIDE SEQUENCE [LARGE SCALE GENOMIC DNA]</scope>
    <source>
        <strain evidence="2 3">PEB0149</strain>
    </source>
</reference>
<dbReference type="NCBIfam" id="TIGR01981">
    <property type="entry name" value="sufD"/>
    <property type="match status" value="1"/>
</dbReference>
<evidence type="ECO:0000313" key="2">
    <source>
        <dbReference type="EMBL" id="OLY42890.1"/>
    </source>
</evidence>
<organism evidence="2 3">
    <name type="scientific">Bartonella apis</name>
    <dbReference type="NCBI Taxonomy" id="1686310"/>
    <lineage>
        <taxon>Bacteria</taxon>
        <taxon>Pseudomonadati</taxon>
        <taxon>Pseudomonadota</taxon>
        <taxon>Alphaproteobacteria</taxon>
        <taxon>Hyphomicrobiales</taxon>
        <taxon>Bartonellaceae</taxon>
        <taxon>Bartonella</taxon>
    </lineage>
</organism>
<feature type="domain" description="SUF system FeS cluster assembly SufBD core" evidence="1">
    <location>
        <begin position="174"/>
        <end position="397"/>
    </location>
</feature>
<dbReference type="Proteomes" id="UP000187344">
    <property type="component" value="Unassembled WGS sequence"/>
</dbReference>
<dbReference type="InterPro" id="IPR011542">
    <property type="entry name" value="SUF_FeS_clus_asmbl_SufD"/>
</dbReference>
<protein>
    <submittedName>
        <fullName evidence="2">Fe-S cluster assembly protein SufD</fullName>
    </submittedName>
</protein>
<dbReference type="PANTHER" id="PTHR43575:SF1">
    <property type="entry name" value="PROTEIN ABCI7, CHLOROPLASTIC"/>
    <property type="match status" value="1"/>
</dbReference>
<dbReference type="SUPFAM" id="SSF101960">
    <property type="entry name" value="Stabilizer of iron transporter SufD"/>
    <property type="match status" value="1"/>
</dbReference>
<dbReference type="AlphaFoldDB" id="A0A1R0F7F5"/>
<dbReference type="InterPro" id="IPR055346">
    <property type="entry name" value="Fe-S_cluster_assembly_SufBD"/>
</dbReference>
<dbReference type="GeneID" id="92992485"/>
<dbReference type="OrthoDB" id="9768262at2"/>
<dbReference type="GO" id="GO:0016226">
    <property type="term" value="P:iron-sulfur cluster assembly"/>
    <property type="evidence" value="ECO:0007669"/>
    <property type="project" value="InterPro"/>
</dbReference>
<dbReference type="InterPro" id="IPR037284">
    <property type="entry name" value="SUF_FeS_clus_asmbl_SufBD_sf"/>
</dbReference>
<dbReference type="EMBL" id="LXYT01000003">
    <property type="protein sequence ID" value="OLY42890.1"/>
    <property type="molecule type" value="Genomic_DNA"/>
</dbReference>
<evidence type="ECO:0000259" key="1">
    <source>
        <dbReference type="Pfam" id="PF01458"/>
    </source>
</evidence>
<dbReference type="PANTHER" id="PTHR43575">
    <property type="entry name" value="PROTEIN ABCI7, CHLOROPLASTIC"/>
    <property type="match status" value="1"/>
</dbReference>
<keyword evidence="3" id="KW-1185">Reference proteome</keyword>
<accession>A0A1R0F7F5</accession>
<gene>
    <name evidence="2" type="ORF">PEB0149_003050</name>
</gene>
<evidence type="ECO:0000313" key="3">
    <source>
        <dbReference type="Proteomes" id="UP000187344"/>
    </source>
</evidence>
<dbReference type="Pfam" id="PF01458">
    <property type="entry name" value="SUFBD_core"/>
    <property type="match status" value="1"/>
</dbReference>